<name>A0A8T0EY03_ARGBR</name>
<dbReference type="Proteomes" id="UP000807504">
    <property type="component" value="Unassembled WGS sequence"/>
</dbReference>
<feature type="signal peptide" evidence="1">
    <location>
        <begin position="1"/>
        <end position="22"/>
    </location>
</feature>
<accession>A0A8T0EY03</accession>
<evidence type="ECO:0000313" key="3">
    <source>
        <dbReference type="Proteomes" id="UP000807504"/>
    </source>
</evidence>
<gene>
    <name evidence="2" type="ORF">HNY73_013436</name>
</gene>
<keyword evidence="1" id="KW-0732">Signal</keyword>
<organism evidence="2 3">
    <name type="scientific">Argiope bruennichi</name>
    <name type="common">Wasp spider</name>
    <name type="synonym">Aranea bruennichi</name>
    <dbReference type="NCBI Taxonomy" id="94029"/>
    <lineage>
        <taxon>Eukaryota</taxon>
        <taxon>Metazoa</taxon>
        <taxon>Ecdysozoa</taxon>
        <taxon>Arthropoda</taxon>
        <taxon>Chelicerata</taxon>
        <taxon>Arachnida</taxon>
        <taxon>Araneae</taxon>
        <taxon>Araneomorphae</taxon>
        <taxon>Entelegynae</taxon>
        <taxon>Araneoidea</taxon>
        <taxon>Araneidae</taxon>
        <taxon>Argiope</taxon>
    </lineage>
</organism>
<reference evidence="2" key="2">
    <citation type="submission" date="2020-06" db="EMBL/GenBank/DDBJ databases">
        <authorList>
            <person name="Sheffer M."/>
        </authorList>
    </citation>
    <scope>NUCLEOTIDE SEQUENCE</scope>
</reference>
<protein>
    <submittedName>
        <fullName evidence="2">Uncharacterized protein</fullName>
    </submittedName>
</protein>
<reference evidence="2" key="1">
    <citation type="journal article" date="2020" name="bioRxiv">
        <title>Chromosome-level reference genome of the European wasp spider Argiope bruennichi: a resource for studies on range expansion and evolutionary adaptation.</title>
        <authorList>
            <person name="Sheffer M.M."/>
            <person name="Hoppe A."/>
            <person name="Krehenwinkel H."/>
            <person name="Uhl G."/>
            <person name="Kuss A.W."/>
            <person name="Jensen L."/>
            <person name="Jensen C."/>
            <person name="Gillespie R.G."/>
            <person name="Hoff K.J."/>
            <person name="Prost S."/>
        </authorList>
    </citation>
    <scope>NUCLEOTIDE SEQUENCE</scope>
</reference>
<feature type="chain" id="PRO_5035750524" evidence="1">
    <location>
        <begin position="23"/>
        <end position="157"/>
    </location>
</feature>
<comment type="caution">
    <text evidence="2">The sequence shown here is derived from an EMBL/GenBank/DDBJ whole genome shotgun (WGS) entry which is preliminary data.</text>
</comment>
<dbReference type="EMBL" id="JABXBU010001863">
    <property type="protein sequence ID" value="KAF8783245.1"/>
    <property type="molecule type" value="Genomic_DNA"/>
</dbReference>
<evidence type="ECO:0000313" key="2">
    <source>
        <dbReference type="EMBL" id="KAF8783245.1"/>
    </source>
</evidence>
<sequence length="157" mass="18122">MLGYRIYLYQLGLVLFALTSNSIELADQIHGKLCDKIDDGKFRGELIRCMKMMPLEVQIVWKSCGAKYFNRTKPACDYCEIINEMCANPMLALEKKSKIIINNLPDLGSSRMTVSDDGTDMNRRGMLCARSHCFNKQGMFEKSIFLLQHHSERRWKS</sequence>
<keyword evidence="3" id="KW-1185">Reference proteome</keyword>
<evidence type="ECO:0000256" key="1">
    <source>
        <dbReference type="SAM" id="SignalP"/>
    </source>
</evidence>
<proteinExistence type="predicted"/>
<dbReference type="AlphaFoldDB" id="A0A8T0EY03"/>